<evidence type="ECO:0000313" key="9">
    <source>
        <dbReference type="Proteomes" id="UP000537890"/>
    </source>
</evidence>
<feature type="transmembrane region" description="Helical" evidence="6">
    <location>
        <begin position="17"/>
        <end position="38"/>
    </location>
</feature>
<dbReference type="InterPro" id="IPR051311">
    <property type="entry name" value="DedA_domain"/>
</dbReference>
<gene>
    <name evidence="8" type="ORF">H0A75_03105</name>
</gene>
<keyword evidence="4 6" id="KW-1133">Transmembrane helix</keyword>
<reference evidence="8 9" key="1">
    <citation type="submission" date="2020-05" db="EMBL/GenBank/DDBJ databases">
        <title>Horizontal transmission and recombination maintain forever young bacterial symbiont genomes.</title>
        <authorList>
            <person name="Russell S.L."/>
            <person name="Pepper-Tunick E."/>
            <person name="Svedberg J."/>
            <person name="Byrne A."/>
            <person name="Ruelas Castillo J."/>
            <person name="Vollmers C."/>
            <person name="Beinart R.A."/>
            <person name="Corbett-Detig R."/>
        </authorList>
    </citation>
    <scope>NUCLEOTIDE SEQUENCE [LARGE SCALE GENOMIC DNA]</scope>
    <source>
        <strain evidence="8">4727-3</strain>
    </source>
</reference>
<keyword evidence="3 6" id="KW-0812">Transmembrane</keyword>
<accession>A0A7Z0MP16</accession>
<dbReference type="EMBL" id="JACCHS010000037">
    <property type="protein sequence ID" value="NYT46772.1"/>
    <property type="molecule type" value="Genomic_DNA"/>
</dbReference>
<evidence type="ECO:0000256" key="3">
    <source>
        <dbReference type="ARBA" id="ARBA00022692"/>
    </source>
</evidence>
<dbReference type="PANTHER" id="PTHR42709:SF6">
    <property type="entry name" value="UNDECAPRENYL PHOSPHATE TRANSPORTER A"/>
    <property type="match status" value="1"/>
</dbReference>
<feature type="domain" description="VTT" evidence="7">
    <location>
        <begin position="3"/>
        <end position="66"/>
    </location>
</feature>
<dbReference type="PANTHER" id="PTHR42709">
    <property type="entry name" value="ALKALINE PHOSPHATASE LIKE PROTEIN"/>
    <property type="match status" value="1"/>
</dbReference>
<dbReference type="Pfam" id="PF09335">
    <property type="entry name" value="VTT_dom"/>
    <property type="match status" value="1"/>
</dbReference>
<dbReference type="AlphaFoldDB" id="A0A7Z0MP16"/>
<evidence type="ECO:0000256" key="6">
    <source>
        <dbReference type="SAM" id="Phobius"/>
    </source>
</evidence>
<name>A0A7Z0MP16_9GAMM</name>
<feature type="transmembrane region" description="Helical" evidence="6">
    <location>
        <begin position="50"/>
        <end position="70"/>
    </location>
</feature>
<protein>
    <submittedName>
        <fullName evidence="8">VTT domain-containing protein</fullName>
    </submittedName>
</protein>
<dbReference type="Proteomes" id="UP000537890">
    <property type="component" value="Unassembled WGS sequence"/>
</dbReference>
<organism evidence="8 9">
    <name type="scientific">Candidatus Methanofishera endochildressiae</name>
    <dbReference type="NCBI Taxonomy" id="2738884"/>
    <lineage>
        <taxon>Bacteria</taxon>
        <taxon>Pseudomonadati</taxon>
        <taxon>Pseudomonadota</taxon>
        <taxon>Gammaproteobacteria</taxon>
        <taxon>Candidatus Methanofishera</taxon>
    </lineage>
</organism>
<evidence type="ECO:0000256" key="2">
    <source>
        <dbReference type="ARBA" id="ARBA00022475"/>
    </source>
</evidence>
<keyword evidence="5 6" id="KW-0472">Membrane</keyword>
<dbReference type="InterPro" id="IPR032816">
    <property type="entry name" value="VTT_dom"/>
</dbReference>
<evidence type="ECO:0000259" key="7">
    <source>
        <dbReference type="Pfam" id="PF09335"/>
    </source>
</evidence>
<proteinExistence type="predicted"/>
<evidence type="ECO:0000256" key="1">
    <source>
        <dbReference type="ARBA" id="ARBA00004651"/>
    </source>
</evidence>
<comment type="subcellular location">
    <subcellularLocation>
        <location evidence="1">Cell membrane</location>
        <topology evidence="1">Multi-pass membrane protein</topology>
    </subcellularLocation>
</comment>
<evidence type="ECO:0000256" key="5">
    <source>
        <dbReference type="ARBA" id="ARBA00023136"/>
    </source>
</evidence>
<dbReference type="GO" id="GO:0005886">
    <property type="term" value="C:plasma membrane"/>
    <property type="evidence" value="ECO:0007669"/>
    <property type="project" value="UniProtKB-SubCell"/>
</dbReference>
<sequence>MVSPERITKVSTYYQKYGVITLIIGRFIPFGIRNALFLTAGLGKMNFIKFALSDLLACTISTLSFFTLYFHYGDSVISYIKQGNIVIFALLFIVLSVVWYRKKRAA</sequence>
<comment type="caution">
    <text evidence="8">The sequence shown here is derived from an EMBL/GenBank/DDBJ whole genome shotgun (WGS) entry which is preliminary data.</text>
</comment>
<evidence type="ECO:0000313" key="8">
    <source>
        <dbReference type="EMBL" id="NYT46772.1"/>
    </source>
</evidence>
<keyword evidence="2" id="KW-1003">Cell membrane</keyword>
<feature type="transmembrane region" description="Helical" evidence="6">
    <location>
        <begin position="82"/>
        <end position="100"/>
    </location>
</feature>
<evidence type="ECO:0000256" key="4">
    <source>
        <dbReference type="ARBA" id="ARBA00022989"/>
    </source>
</evidence>